<dbReference type="PANTHER" id="PTHR23082:SF0">
    <property type="entry name" value="GENERAL TRANSCRIPTION FACTOR 3C POLYPEPTIDE 3"/>
    <property type="match status" value="1"/>
</dbReference>
<dbReference type="GO" id="GO:0006508">
    <property type="term" value="P:proteolysis"/>
    <property type="evidence" value="ECO:0007669"/>
    <property type="project" value="UniProtKB-KW"/>
</dbReference>
<dbReference type="GO" id="GO:0006383">
    <property type="term" value="P:transcription by RNA polymerase III"/>
    <property type="evidence" value="ECO:0007669"/>
    <property type="project" value="InterPro"/>
</dbReference>
<dbReference type="STRING" id="1194695.A0A5A7SZU3"/>
<evidence type="ECO:0000313" key="13">
    <source>
        <dbReference type="Proteomes" id="UP000321393"/>
    </source>
</evidence>
<dbReference type="Gene3D" id="3.10.10.10">
    <property type="entry name" value="HIV Type 1 Reverse Transcriptase, subunit A, domain 1"/>
    <property type="match status" value="2"/>
</dbReference>
<dbReference type="InterPro" id="IPR019734">
    <property type="entry name" value="TPR_rpt"/>
</dbReference>
<keyword evidence="5" id="KW-0255">Endonuclease</keyword>
<keyword evidence="6" id="KW-0378">Hydrolase</keyword>
<organism evidence="12 13">
    <name type="scientific">Cucumis melo var. makuwa</name>
    <name type="common">Oriental melon</name>
    <dbReference type="NCBI Taxonomy" id="1194695"/>
    <lineage>
        <taxon>Eukaryota</taxon>
        <taxon>Viridiplantae</taxon>
        <taxon>Streptophyta</taxon>
        <taxon>Embryophyta</taxon>
        <taxon>Tracheophyta</taxon>
        <taxon>Spermatophyta</taxon>
        <taxon>Magnoliopsida</taxon>
        <taxon>eudicotyledons</taxon>
        <taxon>Gunneridae</taxon>
        <taxon>Pentapetalae</taxon>
        <taxon>rosids</taxon>
        <taxon>fabids</taxon>
        <taxon>Cucurbitales</taxon>
        <taxon>Cucurbitaceae</taxon>
        <taxon>Benincaseae</taxon>
        <taxon>Cucumis</taxon>
    </lineage>
</organism>
<dbReference type="CDD" id="cd01647">
    <property type="entry name" value="RT_LTR"/>
    <property type="match status" value="1"/>
</dbReference>
<feature type="domain" description="Tf2-1-like SH3-like" evidence="11">
    <location>
        <begin position="911"/>
        <end position="973"/>
    </location>
</feature>
<dbReference type="SUPFAM" id="SSF56672">
    <property type="entry name" value="DNA/RNA polymerases"/>
    <property type="match status" value="1"/>
</dbReference>
<dbReference type="Gene3D" id="3.30.70.270">
    <property type="match status" value="1"/>
</dbReference>
<keyword evidence="4" id="KW-0540">Nuclease</keyword>
<dbReference type="CDD" id="cd00303">
    <property type="entry name" value="retropepsin_like"/>
    <property type="match status" value="1"/>
</dbReference>
<dbReference type="FunFam" id="3.10.10.10:FF:000007">
    <property type="entry name" value="Retrovirus-related Pol polyprotein from transposon 17.6-like Protein"/>
    <property type="match status" value="1"/>
</dbReference>
<feature type="domain" description="Integrase zinc-binding" evidence="10">
    <location>
        <begin position="659"/>
        <end position="698"/>
    </location>
</feature>
<evidence type="ECO:0000259" key="8">
    <source>
        <dbReference type="Pfam" id="PF00078"/>
    </source>
</evidence>
<dbReference type="InterPro" id="IPR012337">
    <property type="entry name" value="RNaseH-like_sf"/>
</dbReference>
<dbReference type="GO" id="GO:0008233">
    <property type="term" value="F:peptidase activity"/>
    <property type="evidence" value="ECO:0007669"/>
    <property type="project" value="UniProtKB-KW"/>
</dbReference>
<feature type="domain" description="Reverse transcriptase/retrotransposon-derived protein RNase H-like" evidence="9">
    <location>
        <begin position="496"/>
        <end position="558"/>
    </location>
</feature>
<dbReference type="InterPro" id="IPR036397">
    <property type="entry name" value="RNaseH_sf"/>
</dbReference>
<evidence type="ECO:0000313" key="12">
    <source>
        <dbReference type="EMBL" id="KAA0036692.1"/>
    </source>
</evidence>
<gene>
    <name evidence="12" type="ORF">E6C27_scaffold510G00370</name>
</gene>
<dbReference type="Gene3D" id="3.30.420.10">
    <property type="entry name" value="Ribonuclease H-like superfamily/Ribonuclease H"/>
    <property type="match status" value="1"/>
</dbReference>
<comment type="caution">
    <text evidence="12">The sequence shown here is derived from an EMBL/GenBank/DDBJ whole genome shotgun (WGS) entry which is preliminary data.</text>
</comment>
<dbReference type="Pfam" id="PF08284">
    <property type="entry name" value="RVP_2"/>
    <property type="match status" value="1"/>
</dbReference>
<dbReference type="Proteomes" id="UP000321393">
    <property type="component" value="Unassembled WGS sequence"/>
</dbReference>
<dbReference type="Gene3D" id="1.10.340.70">
    <property type="match status" value="1"/>
</dbReference>
<evidence type="ECO:0000259" key="10">
    <source>
        <dbReference type="Pfam" id="PF17921"/>
    </source>
</evidence>
<protein>
    <submittedName>
        <fullName evidence="12">General transcription factor 3C polypeptide 3 isoform X1</fullName>
    </submittedName>
</protein>
<sequence length="1531" mass="175273">MSVAIISFDGLALDWYRSLDERESFKSWDDLKEKILTRFRMIRDGTLVGSPWLKTEVDVLELQGLAEMMKLALKIENREGKEGVWVDQCVWRKQEVKNASRQQNGEECEIIEEDGEEEVVDENVIEVGAVKNLNIELSINSVVGLTNPGTMKVKDEDVVVLIYYGATHNFISEKLVTNLNLPLKATTNYGVILGSGATIKEKGICGKVEVLLGDWKVVDSFLPLELGGVDIILDMQWLHSLGATEVDWKHLVMSFQHGGRKVKIHGDPSLTKKGVSLKSMMKTWEGEDPGFLVECRAIEGKKEEMEKLVDEMLASGIIRPSTSLYSSPVLLVRKKDGSWSANMFSKIDLKAGYHQIRMHQEDVEKTTFPTREGHYEFLVMPFGLTNAPSTFQALMNAVIRPYMRRFVLVFFDDILVHSKGLEEHIQDLELVLEILRANELYANLGKCSFAKERVTIWGMLSLKKEWKWIPRKLRLLENGLLQPMTTYSASNGSFKWNEEATASFEKLKTAMMTLLVLAMPDFNLPFEIETDTSSYGVGAVLTQAKRPIAYFSRTLSLRDEAIPRLLKFLLEQRVIQPQYQKWIAKLPGYSFEVVYKPGLENKAIDVLSRVPPTVHLNQISALALIDLAKIQEEVENDPKLKEIRSMVEQDPEEFPNFTVHQGVLQFKGRITRELYWDDMKKDIKKYCEECLICQKNKTLALSLAGLLTPLEIPDTIWTDISMDFIDGLPKSVGFEVIFVVVDRMSYMDTQDSLFLNGTRFTVSDRDKVFVSNFWNELFKLASTKLHRSSAYHLQTNGQTEVVNRGVEAYLRCYCGERPKEWTNWLHWAEYWYNTTYNSSIDITPFQAVYGRLPPPLPYYGDMETPSSTLDQQLKDRDIALGTLKEHLRVTQEKMKKQADLRRRAVEFQIDDMVFLKLKPYRQLSLRRKCNEKLSSKYFGPYRVLDKIGPVAYKLDLPSTTTIHPVFHVSQLKRTACSTIGGACSIMCLFANLRRETTYDHSNLMIEVADSLLSLKHYSWALKYYLMSEEVNAGENMGILYQKVAECYLSTNEKEQAIVFFYKVLQHVEDNINARLTLASLLLEEARDEEAISLLSPPKDSNPTSSSSGKLKPWWLNEKVKLKLCHIYRTRGLLENFVEVIFPLVRESLYIETLQEKIKVNKKKLPRRVLLERVKVLDGRETGNLFRGFRPVAPKSDLTKASRAKRLLQKRDRIKEEKKAKLLAAGVNVSYDDLDDEPALRMHRESPLPNLLKEEEHHILIVDLCKALASLGRCSEALEIISLTLKLAFNSLSTERKEELQLLGAQLAFSSTGTMHGFNFAKHVVKQYPYSISAWNCYYKVASCLTNRDSRHCKLLNSMQAKYKDCAPPYIIAGHQFTTISHHQDAARKYLEAYKIMPDSPLINLCVGSSLINLALGFRLQNKHQCVAQGLAFLYKNLKLCDNNQEALYNIARAYHHIGLVTLAVTYYEKVLATYQKDCPIPELFGENRNIKHQNSVYCDLRREAAYNLHLIYKESGALDLARQVLKDHCTF</sequence>
<keyword evidence="3" id="KW-0548">Nucleotidyltransferase</keyword>
<dbReference type="SMART" id="SM00028">
    <property type="entry name" value="TPR"/>
    <property type="match status" value="3"/>
</dbReference>
<keyword evidence="1" id="KW-0645">Protease</keyword>
<evidence type="ECO:0000259" key="11">
    <source>
        <dbReference type="Pfam" id="PF24626"/>
    </source>
</evidence>
<dbReference type="Pfam" id="PF17919">
    <property type="entry name" value="RT_RNaseH_2"/>
    <property type="match status" value="1"/>
</dbReference>
<dbReference type="InterPro" id="IPR021109">
    <property type="entry name" value="Peptidase_aspartic_dom_sf"/>
</dbReference>
<dbReference type="GO" id="GO:0003676">
    <property type="term" value="F:nucleic acid binding"/>
    <property type="evidence" value="ECO:0007669"/>
    <property type="project" value="InterPro"/>
</dbReference>
<evidence type="ECO:0000256" key="2">
    <source>
        <dbReference type="ARBA" id="ARBA00022679"/>
    </source>
</evidence>
<evidence type="ECO:0000256" key="6">
    <source>
        <dbReference type="ARBA" id="ARBA00022801"/>
    </source>
</evidence>
<dbReference type="InterPro" id="IPR041588">
    <property type="entry name" value="Integrase_H2C2"/>
</dbReference>
<dbReference type="InterPro" id="IPR000477">
    <property type="entry name" value="RT_dom"/>
</dbReference>
<evidence type="ECO:0000256" key="1">
    <source>
        <dbReference type="ARBA" id="ARBA00022670"/>
    </source>
</evidence>
<accession>A0A5A7SZU3</accession>
<dbReference type="GO" id="GO:0004519">
    <property type="term" value="F:endonuclease activity"/>
    <property type="evidence" value="ECO:0007669"/>
    <property type="project" value="UniProtKB-KW"/>
</dbReference>
<evidence type="ECO:0000256" key="3">
    <source>
        <dbReference type="ARBA" id="ARBA00022695"/>
    </source>
</evidence>
<dbReference type="Gene3D" id="2.40.70.10">
    <property type="entry name" value="Acid Proteases"/>
    <property type="match status" value="1"/>
</dbReference>
<dbReference type="InterPro" id="IPR011990">
    <property type="entry name" value="TPR-like_helical_dom_sf"/>
</dbReference>
<dbReference type="Pfam" id="PF00078">
    <property type="entry name" value="RVT_1"/>
    <property type="match status" value="1"/>
</dbReference>
<evidence type="ECO:0000259" key="9">
    <source>
        <dbReference type="Pfam" id="PF17919"/>
    </source>
</evidence>
<evidence type="ECO:0000256" key="5">
    <source>
        <dbReference type="ARBA" id="ARBA00022759"/>
    </source>
</evidence>
<dbReference type="PANTHER" id="PTHR23082">
    <property type="entry name" value="TRANSCRIPTION INITIATION FACTOR IIIC TFIIIC , POLYPEPTIDE 3-RELATED"/>
    <property type="match status" value="1"/>
</dbReference>
<feature type="domain" description="Reverse transcriptase" evidence="8">
    <location>
        <begin position="332"/>
        <end position="458"/>
    </location>
</feature>
<name>A0A5A7SZU3_CUCMM</name>
<dbReference type="Pfam" id="PF17921">
    <property type="entry name" value="Integrase_H2C2"/>
    <property type="match status" value="1"/>
</dbReference>
<dbReference type="InterPro" id="IPR056924">
    <property type="entry name" value="SH3_Tf2-1"/>
</dbReference>
<keyword evidence="7" id="KW-0695">RNA-directed DNA polymerase</keyword>
<keyword evidence="2" id="KW-0808">Transferase</keyword>
<evidence type="ECO:0000256" key="7">
    <source>
        <dbReference type="ARBA" id="ARBA00022918"/>
    </source>
</evidence>
<dbReference type="SUPFAM" id="SSF53098">
    <property type="entry name" value="Ribonuclease H-like"/>
    <property type="match status" value="1"/>
</dbReference>
<dbReference type="GO" id="GO:0000127">
    <property type="term" value="C:transcription factor TFIIIC complex"/>
    <property type="evidence" value="ECO:0007669"/>
    <property type="project" value="TreeGrafter"/>
</dbReference>
<dbReference type="Pfam" id="PF24626">
    <property type="entry name" value="SH3_Tf2-1"/>
    <property type="match status" value="1"/>
</dbReference>
<dbReference type="SUPFAM" id="SSF48452">
    <property type="entry name" value="TPR-like"/>
    <property type="match status" value="2"/>
</dbReference>
<dbReference type="InterPro" id="IPR043128">
    <property type="entry name" value="Rev_trsase/Diguanyl_cyclase"/>
</dbReference>
<dbReference type="OrthoDB" id="9991317at2759"/>
<dbReference type="InterPro" id="IPR039340">
    <property type="entry name" value="Tfc4/TFIIIC-102/Sfc4"/>
</dbReference>
<dbReference type="InterPro" id="IPR043502">
    <property type="entry name" value="DNA/RNA_pol_sf"/>
</dbReference>
<proteinExistence type="predicted"/>
<dbReference type="GO" id="GO:0003964">
    <property type="term" value="F:RNA-directed DNA polymerase activity"/>
    <property type="evidence" value="ECO:0007669"/>
    <property type="project" value="UniProtKB-KW"/>
</dbReference>
<dbReference type="Gene3D" id="1.25.40.10">
    <property type="entry name" value="Tetratricopeptide repeat domain"/>
    <property type="match status" value="2"/>
</dbReference>
<evidence type="ECO:0000256" key="4">
    <source>
        <dbReference type="ARBA" id="ARBA00022722"/>
    </source>
</evidence>
<dbReference type="InterPro" id="IPR041577">
    <property type="entry name" value="RT_RNaseH_2"/>
</dbReference>
<reference evidence="12 13" key="1">
    <citation type="submission" date="2019-08" db="EMBL/GenBank/DDBJ databases">
        <title>Draft genome sequences of two oriental melons (Cucumis melo L. var makuwa).</title>
        <authorList>
            <person name="Kwon S.-Y."/>
        </authorList>
    </citation>
    <scope>NUCLEOTIDE SEQUENCE [LARGE SCALE GENOMIC DNA]</scope>
    <source>
        <strain evidence="13">cv. SW 3</strain>
        <tissue evidence="12">Leaf</tissue>
    </source>
</reference>
<dbReference type="EMBL" id="SSTE01019309">
    <property type="protein sequence ID" value="KAA0036692.1"/>
    <property type="molecule type" value="Genomic_DNA"/>
</dbReference>